<keyword evidence="2" id="KW-1185">Reference proteome</keyword>
<reference evidence="1" key="1">
    <citation type="submission" date="2022-12" db="EMBL/GenBank/DDBJ databases">
        <title>Draft genome assemblies for two species of Escallonia (Escalloniales).</title>
        <authorList>
            <person name="Chanderbali A."/>
            <person name="Dervinis C."/>
            <person name="Anghel I."/>
            <person name="Soltis D."/>
            <person name="Soltis P."/>
            <person name="Zapata F."/>
        </authorList>
    </citation>
    <scope>NUCLEOTIDE SEQUENCE</scope>
    <source>
        <strain evidence="1">UCBG92.1500</strain>
        <tissue evidence="1">Leaf</tissue>
    </source>
</reference>
<dbReference type="Proteomes" id="UP001187471">
    <property type="component" value="Unassembled WGS sequence"/>
</dbReference>
<organism evidence="1 2">
    <name type="scientific">Escallonia rubra</name>
    <dbReference type="NCBI Taxonomy" id="112253"/>
    <lineage>
        <taxon>Eukaryota</taxon>
        <taxon>Viridiplantae</taxon>
        <taxon>Streptophyta</taxon>
        <taxon>Embryophyta</taxon>
        <taxon>Tracheophyta</taxon>
        <taxon>Spermatophyta</taxon>
        <taxon>Magnoliopsida</taxon>
        <taxon>eudicotyledons</taxon>
        <taxon>Gunneridae</taxon>
        <taxon>Pentapetalae</taxon>
        <taxon>asterids</taxon>
        <taxon>campanulids</taxon>
        <taxon>Escalloniales</taxon>
        <taxon>Escalloniaceae</taxon>
        <taxon>Escallonia</taxon>
    </lineage>
</organism>
<dbReference type="AlphaFoldDB" id="A0AA88SBG8"/>
<protein>
    <submittedName>
        <fullName evidence="1">Uncharacterized protein</fullName>
    </submittedName>
</protein>
<sequence length="64" mass="7422">MIINQEKNPFPENLENILFDEKPLLYPHLITFSAPKSEEYDFYDELGELSTSSSFTGFMRGKAM</sequence>
<evidence type="ECO:0000313" key="1">
    <source>
        <dbReference type="EMBL" id="KAK2985780.1"/>
    </source>
</evidence>
<dbReference type="EMBL" id="JAVXUO010001122">
    <property type="protein sequence ID" value="KAK2985780.1"/>
    <property type="molecule type" value="Genomic_DNA"/>
</dbReference>
<gene>
    <name evidence="1" type="ORF">RJ640_012598</name>
</gene>
<evidence type="ECO:0000313" key="2">
    <source>
        <dbReference type="Proteomes" id="UP001187471"/>
    </source>
</evidence>
<comment type="caution">
    <text evidence="1">The sequence shown here is derived from an EMBL/GenBank/DDBJ whole genome shotgun (WGS) entry which is preliminary data.</text>
</comment>
<proteinExistence type="predicted"/>
<accession>A0AA88SBG8</accession>
<name>A0AA88SBG8_9ASTE</name>